<protein>
    <recommendedName>
        <fullName evidence="3">Right handed beta helix domain-containing protein</fullName>
    </recommendedName>
</protein>
<reference evidence="1 2" key="1">
    <citation type="submission" date="2024-04" db="EMBL/GenBank/DDBJ databases">
        <title>Tritrichomonas musculus Genome.</title>
        <authorList>
            <person name="Alves-Ferreira E."/>
            <person name="Grigg M."/>
            <person name="Lorenzi H."/>
            <person name="Galac M."/>
        </authorList>
    </citation>
    <scope>NUCLEOTIDE SEQUENCE [LARGE SCALE GENOMIC DNA]</scope>
    <source>
        <strain evidence="1 2">EAF2021</strain>
    </source>
</reference>
<gene>
    <name evidence="1" type="ORF">M9Y10_015933</name>
</gene>
<keyword evidence="2" id="KW-1185">Reference proteome</keyword>
<evidence type="ECO:0000313" key="1">
    <source>
        <dbReference type="EMBL" id="KAK8857528.1"/>
    </source>
</evidence>
<evidence type="ECO:0000313" key="2">
    <source>
        <dbReference type="Proteomes" id="UP001470230"/>
    </source>
</evidence>
<dbReference type="EMBL" id="JAPFFF010000020">
    <property type="protein sequence ID" value="KAK8857528.1"/>
    <property type="molecule type" value="Genomic_DNA"/>
</dbReference>
<dbReference type="Proteomes" id="UP001470230">
    <property type="component" value="Unassembled WGS sequence"/>
</dbReference>
<accession>A0ABR2I4X8</accession>
<proteinExistence type="predicted"/>
<evidence type="ECO:0008006" key="3">
    <source>
        <dbReference type="Google" id="ProtNLM"/>
    </source>
</evidence>
<name>A0ABR2I4X8_9EUKA</name>
<comment type="caution">
    <text evidence="1">The sequence shown here is derived from an EMBL/GenBank/DDBJ whole genome shotgun (WGS) entry which is preliminary data.</text>
</comment>
<sequence>MNSDRMSFCGGITDIENSESTLYRCILENNSINLVSNNPYYIQGGLIYSDSSEENLIKCTFNNTSICYNDNIGSIFNGGMLYAKSTVCTVINCEFISFFLNKVDKSQNTIKGLQVYLDGSRGIF</sequence>
<organism evidence="1 2">
    <name type="scientific">Tritrichomonas musculus</name>
    <dbReference type="NCBI Taxonomy" id="1915356"/>
    <lineage>
        <taxon>Eukaryota</taxon>
        <taxon>Metamonada</taxon>
        <taxon>Parabasalia</taxon>
        <taxon>Tritrichomonadida</taxon>
        <taxon>Tritrichomonadidae</taxon>
        <taxon>Tritrichomonas</taxon>
    </lineage>
</organism>